<protein>
    <submittedName>
        <fullName evidence="1">Uncharacterized protein</fullName>
    </submittedName>
</protein>
<organism evidence="1 2">
    <name type="scientific">Methyloceanibacter caenitepidi</name>
    <dbReference type="NCBI Taxonomy" id="1384459"/>
    <lineage>
        <taxon>Bacteria</taxon>
        <taxon>Pseudomonadati</taxon>
        <taxon>Pseudomonadota</taxon>
        <taxon>Alphaproteobacteria</taxon>
        <taxon>Hyphomicrobiales</taxon>
        <taxon>Hyphomicrobiaceae</taxon>
        <taxon>Methyloceanibacter</taxon>
    </lineage>
</organism>
<evidence type="ECO:0000313" key="1">
    <source>
        <dbReference type="EMBL" id="BAQ16969.1"/>
    </source>
</evidence>
<reference evidence="1 2" key="1">
    <citation type="submission" date="2014-09" db="EMBL/GenBank/DDBJ databases">
        <title>Genome sequencing of Methyloceanibacter caenitepidi Gela4.</title>
        <authorList>
            <person name="Takeuchi M."/>
            <person name="Susumu S."/>
            <person name="Kamagata Y."/>
            <person name="Oshima K."/>
            <person name="Hattori M."/>
            <person name="Iwasaki W."/>
        </authorList>
    </citation>
    <scope>NUCLEOTIDE SEQUENCE [LARGE SCALE GENOMIC DNA]</scope>
    <source>
        <strain evidence="1 2">Gela4</strain>
    </source>
</reference>
<evidence type="ECO:0000313" key="2">
    <source>
        <dbReference type="Proteomes" id="UP000031643"/>
    </source>
</evidence>
<dbReference type="STRING" id="1384459.GL4_1513"/>
<name>A0A0A8K4N9_9HYPH</name>
<proteinExistence type="predicted"/>
<keyword evidence="2" id="KW-1185">Reference proteome</keyword>
<dbReference type="Proteomes" id="UP000031643">
    <property type="component" value="Chromosome"/>
</dbReference>
<sequence>MTPELARLNRAAVLYVRSDPDKRQAVIGELGAARKAVTPKCEAGRALVSAAFTVAVYPRSEAAIDLLEAAYRLVCDHG</sequence>
<dbReference type="AlphaFoldDB" id="A0A0A8K4N9"/>
<dbReference type="KEGG" id="mcg:GL4_1513"/>
<dbReference type="RefSeq" id="WP_045366209.1">
    <property type="nucleotide sequence ID" value="NZ_AP014648.1"/>
</dbReference>
<dbReference type="EMBL" id="AP014648">
    <property type="protein sequence ID" value="BAQ16969.1"/>
    <property type="molecule type" value="Genomic_DNA"/>
</dbReference>
<gene>
    <name evidence="1" type="ORF">GL4_1513</name>
</gene>
<accession>A0A0A8K4N9</accession>
<dbReference type="HOGENOM" id="CLU_2617921_0_0_5"/>